<evidence type="ECO:0000313" key="2">
    <source>
        <dbReference type="EMBL" id="MBC3794269.1"/>
    </source>
</evidence>
<proteinExistence type="predicted"/>
<keyword evidence="3" id="KW-1185">Reference proteome</keyword>
<accession>A0ABR6WD93</accession>
<name>A0ABR6WD93_9BACT</name>
<protein>
    <submittedName>
        <fullName evidence="2">Uncharacterized protein</fullName>
    </submittedName>
</protein>
<evidence type="ECO:0000256" key="1">
    <source>
        <dbReference type="SAM" id="SignalP"/>
    </source>
</evidence>
<gene>
    <name evidence="2" type="ORF">FH603_4796</name>
</gene>
<reference evidence="2 3" key="1">
    <citation type="submission" date="2019-06" db="EMBL/GenBank/DDBJ databases">
        <title>Spirosoma utsteinense sp. nov. isolated from Antarctic ice-free soils.</title>
        <authorList>
            <person name="Tahon G."/>
        </authorList>
    </citation>
    <scope>NUCLEOTIDE SEQUENCE [LARGE SCALE GENOMIC DNA]</scope>
    <source>
        <strain evidence="2 3">LMG 31447</strain>
    </source>
</reference>
<keyword evidence="1" id="KW-0732">Signal</keyword>
<feature type="chain" id="PRO_5045320915" evidence="1">
    <location>
        <begin position="26"/>
        <end position="196"/>
    </location>
</feature>
<dbReference type="EMBL" id="VFIA01000041">
    <property type="protein sequence ID" value="MBC3794269.1"/>
    <property type="molecule type" value="Genomic_DNA"/>
</dbReference>
<comment type="caution">
    <text evidence="2">The sequence shown here is derived from an EMBL/GenBank/DDBJ whole genome shotgun (WGS) entry which is preliminary data.</text>
</comment>
<sequence>MKRRLFIGQLVAGCMLPLLPDPVLAHASSGDMKARQAIHVFLNRVGGLVTSGQVGSPERLTIARVYNPERTNLSSLVTLANRDIELAGRVLSRDLSIEAAPLIDNTLPGSFGSYSARFDREGFQVIWQALARIGRSERVSEGTMLLMGSKGVLQLNMDQLSYRLVDLRGRVVQSGKSEGIAAVNRSTVAQDRPGLF</sequence>
<dbReference type="Proteomes" id="UP000700732">
    <property type="component" value="Unassembled WGS sequence"/>
</dbReference>
<evidence type="ECO:0000313" key="3">
    <source>
        <dbReference type="Proteomes" id="UP000700732"/>
    </source>
</evidence>
<organism evidence="2 3">
    <name type="scientific">Spirosoma utsteinense</name>
    <dbReference type="NCBI Taxonomy" id="2585773"/>
    <lineage>
        <taxon>Bacteria</taxon>
        <taxon>Pseudomonadati</taxon>
        <taxon>Bacteroidota</taxon>
        <taxon>Cytophagia</taxon>
        <taxon>Cytophagales</taxon>
        <taxon>Cytophagaceae</taxon>
        <taxon>Spirosoma</taxon>
    </lineage>
</organism>
<feature type="signal peptide" evidence="1">
    <location>
        <begin position="1"/>
        <end position="25"/>
    </location>
</feature>
<dbReference type="RefSeq" id="WP_186740579.1">
    <property type="nucleotide sequence ID" value="NZ_VFIA01000041.1"/>
</dbReference>